<proteinExistence type="predicted"/>
<dbReference type="AlphaFoldDB" id="A0A1G1XXR3"/>
<dbReference type="Pfam" id="PF05635">
    <property type="entry name" value="23S_rRNA_IVP"/>
    <property type="match status" value="1"/>
</dbReference>
<dbReference type="CDD" id="cd16377">
    <property type="entry name" value="23S_rRNA_IVP_like"/>
    <property type="match status" value="1"/>
</dbReference>
<evidence type="ECO:0000313" key="1">
    <source>
        <dbReference type="EMBL" id="OGY44859.1"/>
    </source>
</evidence>
<dbReference type="EMBL" id="MHIB01000011">
    <property type="protein sequence ID" value="OGY44859.1"/>
    <property type="molecule type" value="Genomic_DNA"/>
</dbReference>
<organism evidence="1 2">
    <name type="scientific">Candidatus Buchananbacteria bacterium RIFCSPHIGHO2_01_FULL_39_14</name>
    <dbReference type="NCBI Taxonomy" id="1797532"/>
    <lineage>
        <taxon>Bacteria</taxon>
        <taxon>Candidatus Buchananiibacteriota</taxon>
    </lineage>
</organism>
<dbReference type="STRING" id="1797532.A2729_05570"/>
<sequence>MKEQLRRATLSIVLNIVEGSARQSDKEFFRFIQLSLGSASEVVACLDVMHSADLINRKNFDEMMLECEEIAKQLGGFSKKLRQG</sequence>
<gene>
    <name evidence="1" type="ORF">A2729_05570</name>
</gene>
<dbReference type="Proteomes" id="UP000178930">
    <property type="component" value="Unassembled WGS sequence"/>
</dbReference>
<name>A0A1G1XXR3_9BACT</name>
<reference evidence="1 2" key="1">
    <citation type="journal article" date="2016" name="Nat. Commun.">
        <title>Thousands of microbial genomes shed light on interconnected biogeochemical processes in an aquifer system.</title>
        <authorList>
            <person name="Anantharaman K."/>
            <person name="Brown C.T."/>
            <person name="Hug L.A."/>
            <person name="Sharon I."/>
            <person name="Castelle C.J."/>
            <person name="Probst A.J."/>
            <person name="Thomas B.C."/>
            <person name="Singh A."/>
            <person name="Wilkins M.J."/>
            <person name="Karaoz U."/>
            <person name="Brodie E.L."/>
            <person name="Williams K.H."/>
            <person name="Hubbard S.S."/>
            <person name="Banfield J.F."/>
        </authorList>
    </citation>
    <scope>NUCLEOTIDE SEQUENCE [LARGE SCALE GENOMIC DNA]</scope>
</reference>
<comment type="caution">
    <text evidence="1">The sequence shown here is derived from an EMBL/GenBank/DDBJ whole genome shotgun (WGS) entry which is preliminary data.</text>
</comment>
<dbReference type="Gene3D" id="1.20.1440.60">
    <property type="entry name" value="23S rRNA-intervening sequence"/>
    <property type="match status" value="1"/>
</dbReference>
<dbReference type="NCBIfam" id="TIGR02436">
    <property type="entry name" value="four helix bundle protein"/>
    <property type="match status" value="1"/>
</dbReference>
<dbReference type="InterPro" id="IPR036583">
    <property type="entry name" value="23S_rRNA_IVS_sf"/>
</dbReference>
<dbReference type="InterPro" id="IPR012657">
    <property type="entry name" value="23S_rRNA-intervening_sequence"/>
</dbReference>
<dbReference type="PANTHER" id="PTHR38471:SF2">
    <property type="entry name" value="FOUR HELIX BUNDLE PROTEIN"/>
    <property type="match status" value="1"/>
</dbReference>
<accession>A0A1G1XXR3</accession>
<dbReference type="PANTHER" id="PTHR38471">
    <property type="entry name" value="FOUR HELIX BUNDLE PROTEIN"/>
    <property type="match status" value="1"/>
</dbReference>
<protein>
    <recommendedName>
        <fullName evidence="3">Four helix bundle protein</fullName>
    </recommendedName>
</protein>
<evidence type="ECO:0008006" key="3">
    <source>
        <dbReference type="Google" id="ProtNLM"/>
    </source>
</evidence>
<evidence type="ECO:0000313" key="2">
    <source>
        <dbReference type="Proteomes" id="UP000178930"/>
    </source>
</evidence>
<dbReference type="SUPFAM" id="SSF158446">
    <property type="entry name" value="IVS-encoded protein-like"/>
    <property type="match status" value="1"/>
</dbReference>